<proteinExistence type="predicted"/>
<accession>A0AAN4R5N4</accession>
<comment type="caution">
    <text evidence="2">The sequence shown here is derived from an EMBL/GenBank/DDBJ whole genome shotgun (WGS) entry which is preliminary data.</text>
</comment>
<dbReference type="Proteomes" id="UP000321287">
    <property type="component" value="Unassembled WGS sequence"/>
</dbReference>
<keyword evidence="3" id="KW-1185">Reference proteome</keyword>
<evidence type="ECO:0000259" key="1">
    <source>
        <dbReference type="Pfam" id="PF21798"/>
    </source>
</evidence>
<dbReference type="RefSeq" id="WP_146926943.1">
    <property type="nucleotide sequence ID" value="NZ_BAPU01000045.1"/>
</dbReference>
<dbReference type="AlphaFoldDB" id="A0AAN4R5N4"/>
<dbReference type="EMBL" id="BJVS01000011">
    <property type="protein sequence ID" value="GEL54922.1"/>
    <property type="molecule type" value="Genomic_DNA"/>
</dbReference>
<dbReference type="InterPro" id="IPR049243">
    <property type="entry name" value="DUF6878"/>
</dbReference>
<organism evidence="2 3">
    <name type="scientific">Asaia bogorensis NBRC 16594</name>
    <dbReference type="NCBI Taxonomy" id="1231624"/>
    <lineage>
        <taxon>Bacteria</taxon>
        <taxon>Pseudomonadati</taxon>
        <taxon>Pseudomonadota</taxon>
        <taxon>Alphaproteobacteria</taxon>
        <taxon>Acetobacterales</taxon>
        <taxon>Acetobacteraceae</taxon>
        <taxon>Asaia</taxon>
    </lineage>
</organism>
<evidence type="ECO:0000313" key="2">
    <source>
        <dbReference type="EMBL" id="GEL54922.1"/>
    </source>
</evidence>
<evidence type="ECO:0000313" key="3">
    <source>
        <dbReference type="Proteomes" id="UP000321287"/>
    </source>
</evidence>
<dbReference type="Pfam" id="PF21798">
    <property type="entry name" value="DUF6878"/>
    <property type="match status" value="1"/>
</dbReference>
<reference evidence="2 3" key="1">
    <citation type="submission" date="2019-07" db="EMBL/GenBank/DDBJ databases">
        <title>Whole genome shotgun sequence of Asaia bogorensis NBRC 16594.</title>
        <authorList>
            <person name="Hosoyama A."/>
            <person name="Uohara A."/>
            <person name="Ohji S."/>
            <person name="Ichikawa N."/>
        </authorList>
    </citation>
    <scope>NUCLEOTIDE SEQUENCE [LARGE SCALE GENOMIC DNA]</scope>
    <source>
        <strain evidence="2 3">NBRC 16594</strain>
    </source>
</reference>
<protein>
    <recommendedName>
        <fullName evidence="1">DUF6878 domain-containing protein</fullName>
    </recommendedName>
</protein>
<gene>
    <name evidence="2" type="ORF">ABO01nite_29290</name>
</gene>
<sequence length="139" mass="15535">MPSEYAGYEARERSAFAQNRETLFTALAIQGCQRVTVDYGGSSDSGGIEDIRIEPDTASLEREVSILEAQWNKETLAKRTAPLKEVLEATAMHLVCREHDGWENCCGGGGEVTWDVAGKSISVEHYDYIEHREYSSHTY</sequence>
<feature type="domain" description="DUF6878" evidence="1">
    <location>
        <begin position="16"/>
        <end position="139"/>
    </location>
</feature>
<name>A0AAN4R5N4_9PROT</name>